<name>A0A223N2J7_9VIBR</name>
<gene>
    <name evidence="1" type="ORF">CCZ37_16240</name>
</gene>
<dbReference type="AlphaFoldDB" id="A0A223N2J7"/>
<protein>
    <submittedName>
        <fullName evidence="1">Uncharacterized protein</fullName>
    </submittedName>
</protein>
<keyword evidence="2" id="KW-1185">Reference proteome</keyword>
<evidence type="ECO:0000313" key="2">
    <source>
        <dbReference type="Proteomes" id="UP000215148"/>
    </source>
</evidence>
<dbReference type="KEGG" id="vqi:CCZ37_16240"/>
<organism evidence="1 2">
    <name type="scientific">Vibrio qinghaiensis</name>
    <dbReference type="NCBI Taxonomy" id="2025808"/>
    <lineage>
        <taxon>Bacteria</taxon>
        <taxon>Pseudomonadati</taxon>
        <taxon>Pseudomonadota</taxon>
        <taxon>Gammaproteobacteria</taxon>
        <taxon>Vibrionales</taxon>
        <taxon>Vibrionaceae</taxon>
        <taxon>Vibrio</taxon>
    </lineage>
</organism>
<dbReference type="EMBL" id="CP022742">
    <property type="protein sequence ID" value="ASU24081.1"/>
    <property type="molecule type" value="Genomic_DNA"/>
</dbReference>
<accession>A0A223N2J7</accession>
<evidence type="ECO:0000313" key="1">
    <source>
        <dbReference type="EMBL" id="ASU24081.1"/>
    </source>
</evidence>
<proteinExistence type="predicted"/>
<dbReference type="RefSeq" id="WP_094501553.1">
    <property type="nucleotide sequence ID" value="NZ_CAWNHI010000002.1"/>
</dbReference>
<sequence length="203" mass="23265">MNPFLEELFDVIAIDIEYLNGYLASSEMNYLNTTLQSIEDLNGDFYTNEQGQNLEVLLFFLLRHLNDITSIWEDRSKKEVLVTLYTSGIISGNYDCFHFDLSKFELTFKPSGQELTLYRVGRVSEVIKSLGNSWAKDGAGLRSYSESSSIDVENRPIFEVKVNDSEVLCQGKAQESELILKKNFKCNEVKLLNTEERCKLLTK</sequence>
<dbReference type="Proteomes" id="UP000215148">
    <property type="component" value="Chromosome 2"/>
</dbReference>
<reference evidence="1 2" key="1">
    <citation type="submission" date="2017-08" db="EMBL/GenBank/DDBJ databases">
        <title>The Vibrio qinghaiensis sp.-Q67 is a luminous bacteria isolated firstly from Qinghai lake, Qinghai province, China, which has been proved to be very sensitive to detect environmental and food pollutants. Therefore, complete genome analysis of V. qinghaiensis sp.-Q67 highlights the potential application of this strain on detection of hazards in the contaminated environments.</title>
        <authorList>
            <person name="Gong L."/>
        </authorList>
    </citation>
    <scope>NUCLEOTIDE SEQUENCE [LARGE SCALE GENOMIC DNA]</scope>
    <source>
        <strain evidence="1 2">Q67</strain>
    </source>
</reference>